<keyword evidence="4" id="KW-1185">Reference proteome</keyword>
<proteinExistence type="predicted"/>
<protein>
    <submittedName>
        <fullName evidence="3">Uncharacterized protein</fullName>
    </submittedName>
</protein>
<evidence type="ECO:0000256" key="2">
    <source>
        <dbReference type="SAM" id="Phobius"/>
    </source>
</evidence>
<feature type="transmembrane region" description="Helical" evidence="2">
    <location>
        <begin position="149"/>
        <end position="170"/>
    </location>
</feature>
<evidence type="ECO:0000313" key="3">
    <source>
        <dbReference type="EMBL" id="GAA2520583.1"/>
    </source>
</evidence>
<feature type="transmembrane region" description="Helical" evidence="2">
    <location>
        <begin position="233"/>
        <end position="251"/>
    </location>
</feature>
<dbReference type="RefSeq" id="WP_344171118.1">
    <property type="nucleotide sequence ID" value="NZ_BAAARY010000006.1"/>
</dbReference>
<feature type="transmembrane region" description="Helical" evidence="2">
    <location>
        <begin position="271"/>
        <end position="293"/>
    </location>
</feature>
<reference evidence="3 4" key="1">
    <citation type="journal article" date="2019" name="Int. J. Syst. Evol. Microbiol.">
        <title>The Global Catalogue of Microorganisms (GCM) 10K type strain sequencing project: providing services to taxonomists for standard genome sequencing and annotation.</title>
        <authorList>
            <consortium name="The Broad Institute Genomics Platform"/>
            <consortium name="The Broad Institute Genome Sequencing Center for Infectious Disease"/>
            <person name="Wu L."/>
            <person name="Ma J."/>
        </authorList>
    </citation>
    <scope>NUCLEOTIDE SEQUENCE [LARGE SCALE GENOMIC DNA]</scope>
    <source>
        <strain evidence="3 4">JCM 3367</strain>
    </source>
</reference>
<feature type="transmembrane region" description="Helical" evidence="2">
    <location>
        <begin position="343"/>
        <end position="364"/>
    </location>
</feature>
<feature type="transmembrane region" description="Helical" evidence="2">
    <location>
        <begin position="299"/>
        <end position="322"/>
    </location>
</feature>
<evidence type="ECO:0000313" key="4">
    <source>
        <dbReference type="Proteomes" id="UP001499978"/>
    </source>
</evidence>
<accession>A0ABN3NG51</accession>
<feature type="transmembrane region" description="Helical" evidence="2">
    <location>
        <begin position="176"/>
        <end position="196"/>
    </location>
</feature>
<feature type="region of interest" description="Disordered" evidence="1">
    <location>
        <begin position="1"/>
        <end position="52"/>
    </location>
</feature>
<feature type="compositionally biased region" description="Polar residues" evidence="1">
    <location>
        <begin position="13"/>
        <end position="23"/>
    </location>
</feature>
<dbReference type="EMBL" id="BAAARY010000006">
    <property type="protein sequence ID" value="GAA2520583.1"/>
    <property type="molecule type" value="Genomic_DNA"/>
</dbReference>
<keyword evidence="2" id="KW-1133">Transmembrane helix</keyword>
<sequence length="367" mass="37418">MFPSRAGDPSRSGEPTDTGTSPVTGGRSGDPARPDPATGPTRDPWLEDDPADLAERLPARHAETVEDVKLADETSRIAAARRAKTQPDVPVDRRLSLAVAAFAVLLTGGLILGVYTAGLGMGRISFAIVILGVQFLFVLASAMAMRPPALPAVFGVSMLVAAGADLAAVLSREASLTAVSLVAAGGFGLAVLAQLMRRTDRQRVTESLAATLMIVIGVVAFATMIVLTRVPAGAQSLMICLASVGAALVAARLLDTVVSSPRMAPQVPRGVVGVIVGAMVGTLVGAVGGAFVVEPFTPARGAILGLLCACSAVLADLAANYAEAGRRMAGDAPTMWIARHMQGPIGAFALAAPVAYLANAIMVLPNV</sequence>
<keyword evidence="2" id="KW-0812">Transmembrane</keyword>
<gene>
    <name evidence="3" type="ORF">GCM10010201_17710</name>
</gene>
<name>A0ABN3NG51_9ACTN</name>
<feature type="transmembrane region" description="Helical" evidence="2">
    <location>
        <begin position="124"/>
        <end position="142"/>
    </location>
</feature>
<comment type="caution">
    <text evidence="3">The sequence shown here is derived from an EMBL/GenBank/DDBJ whole genome shotgun (WGS) entry which is preliminary data.</text>
</comment>
<evidence type="ECO:0000256" key="1">
    <source>
        <dbReference type="SAM" id="MobiDB-lite"/>
    </source>
</evidence>
<keyword evidence="2" id="KW-0472">Membrane</keyword>
<organism evidence="3 4">
    <name type="scientific">Pilimelia columellifera subsp. columellifera</name>
    <dbReference type="NCBI Taxonomy" id="706583"/>
    <lineage>
        <taxon>Bacteria</taxon>
        <taxon>Bacillati</taxon>
        <taxon>Actinomycetota</taxon>
        <taxon>Actinomycetes</taxon>
        <taxon>Micromonosporales</taxon>
        <taxon>Micromonosporaceae</taxon>
        <taxon>Pilimelia</taxon>
    </lineage>
</organism>
<dbReference type="Proteomes" id="UP001499978">
    <property type="component" value="Unassembled WGS sequence"/>
</dbReference>
<feature type="transmembrane region" description="Helical" evidence="2">
    <location>
        <begin position="208"/>
        <end position="227"/>
    </location>
</feature>
<feature type="transmembrane region" description="Helical" evidence="2">
    <location>
        <begin position="95"/>
        <end position="118"/>
    </location>
</feature>